<keyword evidence="1" id="KW-0812">Transmembrane</keyword>
<dbReference type="PANTHER" id="PTHR35043:SF7">
    <property type="entry name" value="TRANSCRIPTION FACTOR DOMAIN-CONTAINING PROTEIN"/>
    <property type="match status" value="1"/>
</dbReference>
<protein>
    <submittedName>
        <fullName evidence="2">Uncharacterized protein</fullName>
    </submittedName>
</protein>
<feature type="transmembrane region" description="Helical" evidence="1">
    <location>
        <begin position="197"/>
        <end position="217"/>
    </location>
</feature>
<dbReference type="OrthoDB" id="3061561at2759"/>
<feature type="transmembrane region" description="Helical" evidence="1">
    <location>
        <begin position="68"/>
        <end position="85"/>
    </location>
</feature>
<gene>
    <name evidence="2" type="ORF">BCR34DRAFT_601739</name>
</gene>
<feature type="transmembrane region" description="Helical" evidence="1">
    <location>
        <begin position="369"/>
        <end position="390"/>
    </location>
</feature>
<evidence type="ECO:0000313" key="2">
    <source>
        <dbReference type="EMBL" id="ORY10985.1"/>
    </source>
</evidence>
<accession>A0A1Y1ZMD2</accession>
<keyword evidence="1" id="KW-1133">Transmembrane helix</keyword>
<reference evidence="2 3" key="1">
    <citation type="submission" date="2016-07" db="EMBL/GenBank/DDBJ databases">
        <title>Pervasive Adenine N6-methylation of Active Genes in Fungi.</title>
        <authorList>
            <consortium name="DOE Joint Genome Institute"/>
            <person name="Mondo S.J."/>
            <person name="Dannebaum R.O."/>
            <person name="Kuo R.C."/>
            <person name="Labutti K."/>
            <person name="Haridas S."/>
            <person name="Kuo A."/>
            <person name="Salamov A."/>
            <person name="Ahrendt S.R."/>
            <person name="Lipzen A."/>
            <person name="Sullivan W."/>
            <person name="Andreopoulos W.B."/>
            <person name="Clum A."/>
            <person name="Lindquist E."/>
            <person name="Daum C."/>
            <person name="Ramamoorthy G.K."/>
            <person name="Gryganskyi A."/>
            <person name="Culley D."/>
            <person name="Magnuson J.K."/>
            <person name="James T.Y."/>
            <person name="O'Malley M.A."/>
            <person name="Stajich J.E."/>
            <person name="Spatafora J.W."/>
            <person name="Visel A."/>
            <person name="Grigoriev I.V."/>
        </authorList>
    </citation>
    <scope>NUCLEOTIDE SEQUENCE [LARGE SCALE GENOMIC DNA]</scope>
    <source>
        <strain evidence="2 3">CBS 115471</strain>
    </source>
</reference>
<dbReference type="EMBL" id="MCFA01000066">
    <property type="protein sequence ID" value="ORY10985.1"/>
    <property type="molecule type" value="Genomic_DNA"/>
</dbReference>
<evidence type="ECO:0000313" key="3">
    <source>
        <dbReference type="Proteomes" id="UP000193144"/>
    </source>
</evidence>
<feature type="transmembrane region" description="Helical" evidence="1">
    <location>
        <begin position="31"/>
        <end position="47"/>
    </location>
</feature>
<proteinExistence type="predicted"/>
<feature type="transmembrane region" description="Helical" evidence="1">
    <location>
        <begin position="312"/>
        <end position="334"/>
    </location>
</feature>
<comment type="caution">
    <text evidence="2">The sequence shown here is derived from an EMBL/GenBank/DDBJ whole genome shotgun (WGS) entry which is preliminary data.</text>
</comment>
<sequence>MSSEESPLDPNRLVGWTPSPSLPYGRGTKDILLSCLFTLLICTWTVQHPPVPARTEKWYGKFFRKCRILAITVLAPEMLIGAAMGDRFLAKKSVAEMAQAGFSPTWTMTHGFFALMGGFRAKIVDKNGTDTFLSINSKGILALRSKPEVQILPVEEEEIKDKAKADVLVKATAVVQSLWLAAQVISRAAQHLAVTPLELATLGFVLCTVATYIVWWWKPQSAEVPITILTIPAASGIDTAINQGWHDEIQISDAWKAAVRNAFSSKGRLRTKHYFAGMHNHSMRFSMFAGMVFGCVHIVAWNFTFPTKTEAILWRTAAATATAMPAALFFMLMMTHFRISWIYWLTTCMSGEKKDNDGHTERDIGWPEWIIIALYAVMRLYLLVALFITFRSQPEYNTRPKDAMVLLSSWQEWDN</sequence>
<dbReference type="PANTHER" id="PTHR35043">
    <property type="entry name" value="TRANSCRIPTION FACTOR DOMAIN-CONTAINING PROTEIN"/>
    <property type="match status" value="1"/>
</dbReference>
<name>A0A1Y1ZMD2_9PLEO</name>
<organism evidence="2 3">
    <name type="scientific">Clohesyomyces aquaticus</name>
    <dbReference type="NCBI Taxonomy" id="1231657"/>
    <lineage>
        <taxon>Eukaryota</taxon>
        <taxon>Fungi</taxon>
        <taxon>Dikarya</taxon>
        <taxon>Ascomycota</taxon>
        <taxon>Pezizomycotina</taxon>
        <taxon>Dothideomycetes</taxon>
        <taxon>Pleosporomycetidae</taxon>
        <taxon>Pleosporales</taxon>
        <taxon>Lindgomycetaceae</taxon>
        <taxon>Clohesyomyces</taxon>
    </lineage>
</organism>
<dbReference type="Proteomes" id="UP000193144">
    <property type="component" value="Unassembled WGS sequence"/>
</dbReference>
<keyword evidence="1" id="KW-0472">Membrane</keyword>
<feature type="transmembrane region" description="Helical" evidence="1">
    <location>
        <begin position="97"/>
        <end position="116"/>
    </location>
</feature>
<dbReference type="AlphaFoldDB" id="A0A1Y1ZMD2"/>
<feature type="transmembrane region" description="Helical" evidence="1">
    <location>
        <begin position="285"/>
        <end position="305"/>
    </location>
</feature>
<evidence type="ECO:0000256" key="1">
    <source>
        <dbReference type="SAM" id="Phobius"/>
    </source>
</evidence>
<keyword evidence="3" id="KW-1185">Reference proteome</keyword>
<dbReference type="STRING" id="1231657.A0A1Y1ZMD2"/>